<reference evidence="1 2" key="1">
    <citation type="submission" date="2018-08" db="EMBL/GenBank/DDBJ databases">
        <title>Genome and evolution of the arbuscular mycorrhizal fungus Diversispora epigaea (formerly Glomus versiforme) and its bacterial endosymbionts.</title>
        <authorList>
            <person name="Sun X."/>
            <person name="Fei Z."/>
            <person name="Harrison M."/>
        </authorList>
    </citation>
    <scope>NUCLEOTIDE SEQUENCE [LARGE SCALE GENOMIC DNA]</scope>
    <source>
        <strain evidence="1 2">IT104</strain>
    </source>
</reference>
<keyword evidence="2" id="KW-1185">Reference proteome</keyword>
<protein>
    <submittedName>
        <fullName evidence="1">Uncharacterized protein</fullName>
    </submittedName>
</protein>
<proteinExistence type="predicted"/>
<dbReference type="EMBL" id="PQFF01000591">
    <property type="protein sequence ID" value="RHZ44143.1"/>
    <property type="molecule type" value="Genomic_DNA"/>
</dbReference>
<sequence>MYSFLVYRETVKIKYCPAGHPSEDYSNFIRGRCALCTKAKDLKLCLYEKLQRISYDDFKEIEHMANGSHGFVYSAKLEKG</sequence>
<evidence type="ECO:0000313" key="2">
    <source>
        <dbReference type="Proteomes" id="UP000266861"/>
    </source>
</evidence>
<organism evidence="1 2">
    <name type="scientific">Diversispora epigaea</name>
    <dbReference type="NCBI Taxonomy" id="1348612"/>
    <lineage>
        <taxon>Eukaryota</taxon>
        <taxon>Fungi</taxon>
        <taxon>Fungi incertae sedis</taxon>
        <taxon>Mucoromycota</taxon>
        <taxon>Glomeromycotina</taxon>
        <taxon>Glomeromycetes</taxon>
        <taxon>Diversisporales</taxon>
        <taxon>Diversisporaceae</taxon>
        <taxon>Diversispora</taxon>
    </lineage>
</organism>
<accession>A0A397G5I0</accession>
<name>A0A397G5I0_9GLOM</name>
<evidence type="ECO:0000313" key="1">
    <source>
        <dbReference type="EMBL" id="RHZ44143.1"/>
    </source>
</evidence>
<comment type="caution">
    <text evidence="1">The sequence shown here is derived from an EMBL/GenBank/DDBJ whole genome shotgun (WGS) entry which is preliminary data.</text>
</comment>
<dbReference type="Proteomes" id="UP000266861">
    <property type="component" value="Unassembled WGS sequence"/>
</dbReference>
<dbReference type="AlphaFoldDB" id="A0A397G5I0"/>
<gene>
    <name evidence="1" type="ORF">Glove_756g23</name>
</gene>